<keyword evidence="1" id="KW-0472">Membrane</keyword>
<keyword evidence="1" id="KW-1133">Transmembrane helix</keyword>
<comment type="caution">
    <text evidence="2">The sequence shown here is derived from an EMBL/GenBank/DDBJ whole genome shotgun (WGS) entry which is preliminary data.</text>
</comment>
<keyword evidence="3" id="KW-1185">Reference proteome</keyword>
<evidence type="ECO:0000256" key="1">
    <source>
        <dbReference type="SAM" id="Phobius"/>
    </source>
</evidence>
<name>A0ABW4KFY6_9BACI</name>
<accession>A0ABW4KFY6</accession>
<gene>
    <name evidence="2" type="ORF">ACFSCZ_05870</name>
</gene>
<dbReference type="RefSeq" id="WP_380772872.1">
    <property type="nucleotide sequence ID" value="NZ_JBHUEO010000011.1"/>
</dbReference>
<dbReference type="EMBL" id="JBHUEO010000011">
    <property type="protein sequence ID" value="MFD1706284.1"/>
    <property type="molecule type" value="Genomic_DNA"/>
</dbReference>
<keyword evidence="1" id="KW-0812">Transmembrane</keyword>
<feature type="transmembrane region" description="Helical" evidence="1">
    <location>
        <begin position="32"/>
        <end position="54"/>
    </location>
</feature>
<sequence length="142" mass="16291">MLQMTNIPPFIQRELEPLNEKITPLIKKASKYGLWALPLILISTFNLAAILFFIPDRQNMSFTLILYAILGALGFALSKEAKHQQKEIQKLSVDFIISRIEKSDIASPALKRKYTAMIKESPVMALNHFVKFLEAENKQHDY</sequence>
<feature type="transmembrane region" description="Helical" evidence="1">
    <location>
        <begin position="60"/>
        <end position="77"/>
    </location>
</feature>
<dbReference type="InterPro" id="IPR020205">
    <property type="entry name" value="Uncharacterised_YwnF_TM"/>
</dbReference>
<reference evidence="3" key="1">
    <citation type="journal article" date="2019" name="Int. J. Syst. Evol. Microbiol.">
        <title>The Global Catalogue of Microorganisms (GCM) 10K type strain sequencing project: providing services to taxonomists for standard genome sequencing and annotation.</title>
        <authorList>
            <consortium name="The Broad Institute Genomics Platform"/>
            <consortium name="The Broad Institute Genome Sequencing Center for Infectious Disease"/>
            <person name="Wu L."/>
            <person name="Ma J."/>
        </authorList>
    </citation>
    <scope>NUCLEOTIDE SEQUENCE [LARGE SCALE GENOMIC DNA]</scope>
    <source>
        <strain evidence="3">CGMCC 1.12295</strain>
    </source>
</reference>
<proteinExistence type="predicted"/>
<protein>
    <submittedName>
        <fullName evidence="2">DUF5392 family protein</fullName>
    </submittedName>
</protein>
<evidence type="ECO:0000313" key="2">
    <source>
        <dbReference type="EMBL" id="MFD1706284.1"/>
    </source>
</evidence>
<dbReference type="Proteomes" id="UP001597301">
    <property type="component" value="Unassembled WGS sequence"/>
</dbReference>
<dbReference type="Pfam" id="PF17370">
    <property type="entry name" value="DUF5392"/>
    <property type="match status" value="1"/>
</dbReference>
<evidence type="ECO:0000313" key="3">
    <source>
        <dbReference type="Proteomes" id="UP001597301"/>
    </source>
</evidence>
<organism evidence="2 3">
    <name type="scientific">Siminovitchia sediminis</name>
    <dbReference type="NCBI Taxonomy" id="1274353"/>
    <lineage>
        <taxon>Bacteria</taxon>
        <taxon>Bacillati</taxon>
        <taxon>Bacillota</taxon>
        <taxon>Bacilli</taxon>
        <taxon>Bacillales</taxon>
        <taxon>Bacillaceae</taxon>
        <taxon>Siminovitchia</taxon>
    </lineage>
</organism>